<evidence type="ECO:0000256" key="1">
    <source>
        <dbReference type="SAM" id="MobiDB-lite"/>
    </source>
</evidence>
<dbReference type="Gene3D" id="2.130.10.10">
    <property type="entry name" value="YVTN repeat-like/Quinoprotein amine dehydrogenase"/>
    <property type="match status" value="3"/>
</dbReference>
<dbReference type="InterPro" id="IPR015943">
    <property type="entry name" value="WD40/YVTN_repeat-like_dom_sf"/>
</dbReference>
<keyword evidence="4" id="KW-1185">Reference proteome</keyword>
<keyword evidence="2" id="KW-0732">Signal</keyword>
<dbReference type="SUPFAM" id="SSF110296">
    <property type="entry name" value="Oligoxyloglucan reducing end-specific cellobiohydrolase"/>
    <property type="match status" value="1"/>
</dbReference>
<evidence type="ECO:0000256" key="2">
    <source>
        <dbReference type="SAM" id="SignalP"/>
    </source>
</evidence>
<protein>
    <recommendedName>
        <fullName evidence="5">Glycosyl hydrolase</fullName>
    </recommendedName>
</protein>
<evidence type="ECO:0000313" key="4">
    <source>
        <dbReference type="Proteomes" id="UP001201161"/>
    </source>
</evidence>
<feature type="region of interest" description="Disordered" evidence="1">
    <location>
        <begin position="23"/>
        <end position="90"/>
    </location>
</feature>
<accession>A0ABS9HCF3</accession>
<dbReference type="Proteomes" id="UP001201161">
    <property type="component" value="Unassembled WGS sequence"/>
</dbReference>
<evidence type="ECO:0008006" key="5">
    <source>
        <dbReference type="Google" id="ProtNLM"/>
    </source>
</evidence>
<feature type="signal peptide" evidence="2">
    <location>
        <begin position="1"/>
        <end position="23"/>
    </location>
</feature>
<organism evidence="3 4">
    <name type="scientific">Nocardioides potassii</name>
    <dbReference type="NCBI Taxonomy" id="2911371"/>
    <lineage>
        <taxon>Bacteria</taxon>
        <taxon>Bacillati</taxon>
        <taxon>Actinomycetota</taxon>
        <taxon>Actinomycetes</taxon>
        <taxon>Propionibacteriales</taxon>
        <taxon>Nocardioidaceae</taxon>
        <taxon>Nocardioides</taxon>
    </lineage>
</organism>
<dbReference type="EMBL" id="JAKJHZ010000006">
    <property type="protein sequence ID" value="MCF6377899.1"/>
    <property type="molecule type" value="Genomic_DNA"/>
</dbReference>
<evidence type="ECO:0000313" key="3">
    <source>
        <dbReference type="EMBL" id="MCF6377899.1"/>
    </source>
</evidence>
<feature type="compositionally biased region" description="Low complexity" evidence="1">
    <location>
        <begin position="23"/>
        <end position="35"/>
    </location>
</feature>
<dbReference type="PROSITE" id="PS51257">
    <property type="entry name" value="PROKAR_LIPOPROTEIN"/>
    <property type="match status" value="1"/>
</dbReference>
<feature type="chain" id="PRO_5045483512" description="Glycosyl hydrolase" evidence="2">
    <location>
        <begin position="24"/>
        <end position="950"/>
    </location>
</feature>
<proteinExistence type="predicted"/>
<gene>
    <name evidence="3" type="ORF">L2K70_09800</name>
</gene>
<reference evidence="3 4" key="1">
    <citation type="submission" date="2022-01" db="EMBL/GenBank/DDBJ databases">
        <title>Nocardioides sp. nov., an actinomycete isolated from mining soil.</title>
        <authorList>
            <person name="Liu L."/>
        </authorList>
    </citation>
    <scope>NUCLEOTIDE SEQUENCE [LARGE SCALE GENOMIC DNA]</scope>
    <source>
        <strain evidence="3 4">KLBMP 9356</strain>
    </source>
</reference>
<sequence>MPRRTARRLALAGAAVLALTATACSGSPGSPGSPGKDPDRAESAAEHRLPMKARELLEYGREGAESEEAEHEMGIQGEAGGESVEARTASEQFAQARTAPGIVNPDGYRQALAALNALTPVGGAWTEVTNVPYNADDTRFRDYYSNSSGGSGNVTGRVTGLASDDDGYVYEGGANGGVFRAHLTGTGASSAQVWTPISDQLGSLSTGDLRLAPNNQGSLWLSTGEANTGATSYVGQGVYALSDPRTGTFRPQDKVGTEELDSTTINALRFDKAGTTVYAATSRGVWSHSTNLARRSEPWTFLFAPNPEMIKKTTSGDGATTVIKEGAYADEPYANAPYANIVNDIAVDPKDAKHIVAAIGWRSGALSFPAPVGTIYYNGFYESRDAGATWKRVKLQGTLPADDVGNVTLQYSADSSRVYAINQSPRLLNKTTGTANTVLDGVYVSRSGNPAGPWTRIATSEKLAASGSALKQAVGGKGYGPGIQAWYNQSLVVDPADPEHLFVGLEEVYESRNGGSTWKTIGPYWNFYFSCWGTDFSQDFAGCSQTTHSDQHSASIGLSGGKAMVYIGNDGGVYRRPANSRAADSEGHATDWQSLNDGSNDNLQYYAVGVGAAKPSTLQQAGTYIGGKSLPAGDPIVSGGLQDNGGSITFEGSGEMSSNFGGDGGDVLVDPGDGCNIVQEYVYLSMRVTNTCAAQSDPAAFSDTAKATTRDIAPPDTNARFIAPFAASGSDINTWIAGGAHVWKQTQGFAIEDGSAWTSIADLTKFSSTAVATAVAAQGNTYVAGWCGPCNNSGFKRGLVIGNLTTGTQDVVKLDNLPNRYIGGVAVDPSNENRVLVALGGFSRRFTEGPGAGTGHVYEYTKGADGSWTATNISGNLPDLPANSVKVLPSGGLLVGTDLAVFYRAPGQTGWQRLGTGLPLTTVMDVEVYESSLYVATHGRGIWKTALPTS</sequence>
<dbReference type="RefSeq" id="WP_236401654.1">
    <property type="nucleotide sequence ID" value="NZ_JAKJHZ010000006.1"/>
</dbReference>
<comment type="caution">
    <text evidence="3">The sequence shown here is derived from an EMBL/GenBank/DDBJ whole genome shotgun (WGS) entry which is preliminary data.</text>
</comment>
<name>A0ABS9HCF3_9ACTN</name>
<feature type="compositionally biased region" description="Basic and acidic residues" evidence="1">
    <location>
        <begin position="36"/>
        <end position="64"/>
    </location>
</feature>